<name>A0ACC2MPX4_PERAE</name>
<dbReference type="EMBL" id="CM056809">
    <property type="protein sequence ID" value="KAJ8647700.1"/>
    <property type="molecule type" value="Genomic_DNA"/>
</dbReference>
<evidence type="ECO:0000313" key="1">
    <source>
        <dbReference type="EMBL" id="KAJ8647700.1"/>
    </source>
</evidence>
<reference evidence="1 2" key="1">
    <citation type="journal article" date="2022" name="Hortic Res">
        <title>A haplotype resolved chromosomal level avocado genome allows analysis of novel avocado genes.</title>
        <authorList>
            <person name="Nath O."/>
            <person name="Fletcher S.J."/>
            <person name="Hayward A."/>
            <person name="Shaw L.M."/>
            <person name="Masouleh A.K."/>
            <person name="Furtado A."/>
            <person name="Henry R.J."/>
            <person name="Mitter N."/>
        </authorList>
    </citation>
    <scope>NUCLEOTIDE SEQUENCE [LARGE SCALE GENOMIC DNA]</scope>
    <source>
        <strain evidence="2">cv. Hass</strain>
    </source>
</reference>
<evidence type="ECO:0000313" key="2">
    <source>
        <dbReference type="Proteomes" id="UP001234297"/>
    </source>
</evidence>
<gene>
    <name evidence="1" type="ORF">MRB53_000723</name>
</gene>
<organism evidence="1 2">
    <name type="scientific">Persea americana</name>
    <name type="common">Avocado</name>
    <dbReference type="NCBI Taxonomy" id="3435"/>
    <lineage>
        <taxon>Eukaryota</taxon>
        <taxon>Viridiplantae</taxon>
        <taxon>Streptophyta</taxon>
        <taxon>Embryophyta</taxon>
        <taxon>Tracheophyta</taxon>
        <taxon>Spermatophyta</taxon>
        <taxon>Magnoliopsida</taxon>
        <taxon>Magnoliidae</taxon>
        <taxon>Laurales</taxon>
        <taxon>Lauraceae</taxon>
        <taxon>Persea</taxon>
    </lineage>
</organism>
<proteinExistence type="predicted"/>
<dbReference type="Proteomes" id="UP001234297">
    <property type="component" value="Chromosome 1"/>
</dbReference>
<sequence length="1920" mass="209430">MPISRYQLRSEYSLADPELYRAADRDDPEALLEGVAMAGLVGVLRQLGDLAEFAAEIFHELHEEVMATASRGHGLVIRVQQLEAEIPSIEKALLSQTSHSHLTDGSGIEWHANLRMDQNLITRGDLPRFVMDSYEECRGPPRLFLLDKFDVAGAGACLKRYSDPSFYKTELASTEMKKAKREKKSRKIKKREARLKKGDALEIFSTSQFSSRLHQLASDEKNMPVNVPTSGIRLKRGHLNSASFNSRTGRSYMEDILELRPFEKRTAFDNSFHTTHLKAESSDVSVSGREIYEISVEDPINKFMRRKRTAVLSPKRRVPKLTADELGEDISKGGNLESFPEQISNFELDSSATFHREGKKYEEIGGGSKPEASMDGCRSDDLGAEKIPTTFHEEHYASDGSSTKSSVDRSRSKSDIFGTEKIPAAFPQMDQSNELLEGNLKQEVGPDNYTSVELEAEKTTTTSHVVYQKDLLVDSESKTDANADGSSSDKLVVENIPATFYNVGEKKDALVDDGTKKDAALDGYNHDNFKAETTILHRLGQKDEFVGSESEIDGNANGYMPVDFEVDKKPSIDSDDSGIQAVVDGYRSDEFEVEKTPSTINYLDQKGASVNDEIMGKVGADGYMSDDAASEMDNYMDALTTMESEMETDTESRAKRERGLFNVVSHEKDSEINKEQDLHGHCSDTHSIEGFSTTCGSNSLFKKERSSYSSDSLSNLADVQSPKGNGATSVDVPGIFQSSFTSKDAFAGPVPDNSCFGSSAKHSYSTDGDAETEVNLSSKMCLAEIHDLSSELLTDDGNILKTKSSDCIAPTEFGNEESDSYHKDLVSTFIHLTPSASSNEGQLARSEQTEISSLYVEDSAEEIGKHSEFSESCPGESLNGEIHNSPLHTLPNSSDIADMPGGTKDNDVLEVLAPDVTTEGSSDYLQVIEVCDPPTQTVQDSTLELVPTGDVEDCASAADNVMNRILDSPDSITASVENQLCISTVQDPPYAFLDGQSPPECLPVSPPTDSIDTQANNLIVGVENGVDPSSYSENLKPADDLREMSEFTVHEHIEPNARILPLESECCCCGEPCNCHVGDLAEVLSPCSGSETLLSEKIEVLSYTLELEEREKSLPEGIHPNSSILMGNTSEVADFPSVSVVSNALQHKLTDEDHMGSDDLVSGSLPVTTGCNDGSHGPIGSPVDTSEAVNLPSISVASNAPNKLTNEDPTLSDDLVSGCFCVATSCNDKSPEPSGSLESPLNRIQLQEEYLSESASNLYESEISESPNHETQLESDAQEIHTVAHSENDEALPESTLPESSESLDYFRHLAPLKDVQTQVPVMNDPEGHVSLSLSDQESELKSGEDNQLSILKSDHHSYPHENATHTVSLEQAIELEAVDRNSVPSPHEEEENCESFDVLIQRAETDPPHIDLQQPSEHEKRIDSCAVYDANLTNGLKTSSSAITIPTLLDPEACIPVRPAQSLEISKSPLSSCSLSVPSTSSPFIPSFGLLAPEMANQRSSGAEECCSLQPDHTQKSSEFPITDSNSSLPSIPAPVVTSFGLFASDSMHQGALEPELSRSSGSPFPVSHDPPTNLEDMPPPLPPLPPLEWRMGKVRLASLTFGGEITHSPDSFLPLLTTKDEKSWHGSSLQGDASWPLNPFAPLPSMENEKPQYGSPSLREEMVQPSNFLVQLPPLGGERPSLALEGQISQPPRLSMPLSVVEDENDHHAMLTLEGVTQQPLCPFLQLQTVEEEMPKVNLDVGGNKPKDPLIERGEKPSLALEGRMPQPPPSSYMPVPVVEDEYPRDVMHTSEGVNQPLDPFPQLHTEDEKPKGNFHLGPNQPKDPLIEAIASHDRSMLRKTSECIQTVTKPKSDERNSLLEQIRTKSFNLKPAVAAKPIIHGPNTNLNVVAILEKANAIRQAFAGSDEDDDSDSWSDS</sequence>
<protein>
    <submittedName>
        <fullName evidence="1">Uncharacterized protein</fullName>
    </submittedName>
</protein>
<comment type="caution">
    <text evidence="1">The sequence shown here is derived from an EMBL/GenBank/DDBJ whole genome shotgun (WGS) entry which is preliminary data.</text>
</comment>
<keyword evidence="2" id="KW-1185">Reference proteome</keyword>
<accession>A0ACC2MPX4</accession>